<sequence length="301" mass="31366">MRAFVTGASGFVGRHLTAHLETEGDEVAKLADGIDVADEPAVTAAVAEAEPDVVYHLAGWAHVGDSWNHPTEVVRVNVGGTAVVLEACRTAGVARILVVGSADAYGAFSPLDLPLREDLPLRPVTPYGASKAAAEVLALQAHRSTGAGVVLTRSFNHTGPGQDPSFVVPALAGRIVAAAASGSGRVQVGNLSAQRDLLDVEDVVRAYRRLALVGEAGTAYNVCSGVPVVIGEVAELLAELSGTQLQLVVDPDLVRTVDLPVLVGDSSRLRGLGWQPQVPLIETLRRVLDDQRSRHGVAAVL</sequence>
<accession>A0A6J4H413</accession>
<dbReference type="InterPro" id="IPR036291">
    <property type="entry name" value="NAD(P)-bd_dom_sf"/>
</dbReference>
<feature type="domain" description="NAD-dependent epimerase/dehydratase" evidence="2">
    <location>
        <begin position="4"/>
        <end position="223"/>
    </location>
</feature>
<dbReference type="GO" id="GO:0003978">
    <property type="term" value="F:UDP-glucose 4-epimerase activity"/>
    <property type="evidence" value="ECO:0007669"/>
    <property type="project" value="UniProtKB-EC"/>
</dbReference>
<gene>
    <name evidence="3" type="ORF">AVDCRST_MAG76-242</name>
</gene>
<dbReference type="EMBL" id="CADCSZ010000017">
    <property type="protein sequence ID" value="CAA9213409.1"/>
    <property type="molecule type" value="Genomic_DNA"/>
</dbReference>
<dbReference type="InterPro" id="IPR020904">
    <property type="entry name" value="Sc_DH/Rdtase_CS"/>
</dbReference>
<protein>
    <submittedName>
        <fullName evidence="3">UDP-glucose 4-epimerase</fullName>
        <ecNumber evidence="3">5.1.3.2</ecNumber>
    </submittedName>
</protein>
<organism evidence="3">
    <name type="scientific">uncultured Acidimicrobiales bacterium</name>
    <dbReference type="NCBI Taxonomy" id="310071"/>
    <lineage>
        <taxon>Bacteria</taxon>
        <taxon>Bacillati</taxon>
        <taxon>Actinomycetota</taxon>
        <taxon>Acidimicrobiia</taxon>
        <taxon>Acidimicrobiales</taxon>
        <taxon>environmental samples</taxon>
    </lineage>
</organism>
<dbReference type="AlphaFoldDB" id="A0A6J4H413"/>
<comment type="similarity">
    <text evidence="1">Belongs to the NAD(P)-dependent epimerase/dehydratase family.</text>
</comment>
<dbReference type="EC" id="5.1.3.2" evidence="3"/>
<dbReference type="SUPFAM" id="SSF51735">
    <property type="entry name" value="NAD(P)-binding Rossmann-fold domains"/>
    <property type="match status" value="1"/>
</dbReference>
<evidence type="ECO:0000259" key="2">
    <source>
        <dbReference type="Pfam" id="PF01370"/>
    </source>
</evidence>
<dbReference type="PROSITE" id="PS00061">
    <property type="entry name" value="ADH_SHORT"/>
    <property type="match status" value="1"/>
</dbReference>
<dbReference type="Pfam" id="PF01370">
    <property type="entry name" value="Epimerase"/>
    <property type="match status" value="1"/>
</dbReference>
<evidence type="ECO:0000256" key="1">
    <source>
        <dbReference type="ARBA" id="ARBA00007637"/>
    </source>
</evidence>
<dbReference type="InterPro" id="IPR001509">
    <property type="entry name" value="Epimerase_deHydtase"/>
</dbReference>
<evidence type="ECO:0000313" key="3">
    <source>
        <dbReference type="EMBL" id="CAA9213409.1"/>
    </source>
</evidence>
<dbReference type="PANTHER" id="PTHR43000">
    <property type="entry name" value="DTDP-D-GLUCOSE 4,6-DEHYDRATASE-RELATED"/>
    <property type="match status" value="1"/>
</dbReference>
<reference evidence="3" key="1">
    <citation type="submission" date="2020-02" db="EMBL/GenBank/DDBJ databases">
        <authorList>
            <person name="Meier V. D."/>
        </authorList>
    </citation>
    <scope>NUCLEOTIDE SEQUENCE</scope>
    <source>
        <strain evidence="3">AVDCRST_MAG76</strain>
    </source>
</reference>
<dbReference type="Gene3D" id="3.90.25.10">
    <property type="entry name" value="UDP-galactose 4-epimerase, domain 1"/>
    <property type="match status" value="1"/>
</dbReference>
<dbReference type="Gene3D" id="3.40.50.720">
    <property type="entry name" value="NAD(P)-binding Rossmann-like Domain"/>
    <property type="match status" value="1"/>
</dbReference>
<keyword evidence="3" id="KW-0413">Isomerase</keyword>
<name>A0A6J4H413_9ACTN</name>
<proteinExistence type="inferred from homology"/>